<dbReference type="EMBL" id="KZ084147">
    <property type="protein sequence ID" value="OSC97710.1"/>
    <property type="molecule type" value="Genomic_DNA"/>
</dbReference>
<accession>A0A1Y2IBB0</accession>
<sequence>MIRTEPCSIHGSCVRQLCFVPTGSTRPNEPATELDRHRLRHFVQGYNSRIRKPERRAFVGLLKTSSCRPSATAKYSCQEMRVADRAAWDLHGLSRREFAYLYLRQRHEASTEVDEPV</sequence>
<keyword evidence="2" id="KW-1185">Reference proteome</keyword>
<protein>
    <submittedName>
        <fullName evidence="1">Uncharacterized protein</fullName>
    </submittedName>
</protein>
<dbReference type="AlphaFoldDB" id="A0A1Y2IBB0"/>
<organism evidence="1 2">
    <name type="scientific">Trametes coccinea (strain BRFM310)</name>
    <name type="common">Pycnoporus coccineus</name>
    <dbReference type="NCBI Taxonomy" id="1353009"/>
    <lineage>
        <taxon>Eukaryota</taxon>
        <taxon>Fungi</taxon>
        <taxon>Dikarya</taxon>
        <taxon>Basidiomycota</taxon>
        <taxon>Agaricomycotina</taxon>
        <taxon>Agaricomycetes</taxon>
        <taxon>Polyporales</taxon>
        <taxon>Polyporaceae</taxon>
        <taxon>Trametes</taxon>
    </lineage>
</organism>
<reference evidence="1 2" key="1">
    <citation type="journal article" date="2015" name="Biotechnol. Biofuels">
        <title>Enhanced degradation of softwood versus hardwood by the white-rot fungus Pycnoporus coccineus.</title>
        <authorList>
            <person name="Couturier M."/>
            <person name="Navarro D."/>
            <person name="Chevret D."/>
            <person name="Henrissat B."/>
            <person name="Piumi F."/>
            <person name="Ruiz-Duenas F.J."/>
            <person name="Martinez A.T."/>
            <person name="Grigoriev I.V."/>
            <person name="Riley R."/>
            <person name="Lipzen A."/>
            <person name="Berrin J.G."/>
            <person name="Master E.R."/>
            <person name="Rosso M.N."/>
        </authorList>
    </citation>
    <scope>NUCLEOTIDE SEQUENCE [LARGE SCALE GENOMIC DNA]</scope>
    <source>
        <strain evidence="1 2">BRFM310</strain>
    </source>
</reference>
<evidence type="ECO:0000313" key="1">
    <source>
        <dbReference type="EMBL" id="OSC97710.1"/>
    </source>
</evidence>
<gene>
    <name evidence="1" type="ORF">PYCCODRAFT_1110253</name>
</gene>
<dbReference type="OrthoDB" id="2753489at2759"/>
<proteinExistence type="predicted"/>
<name>A0A1Y2IBB0_TRAC3</name>
<evidence type="ECO:0000313" key="2">
    <source>
        <dbReference type="Proteomes" id="UP000193067"/>
    </source>
</evidence>
<dbReference type="Proteomes" id="UP000193067">
    <property type="component" value="Unassembled WGS sequence"/>
</dbReference>